<proteinExistence type="predicted"/>
<dbReference type="InterPro" id="IPR016181">
    <property type="entry name" value="Acyl_CoA_acyltransferase"/>
</dbReference>
<dbReference type="InterPro" id="IPR000182">
    <property type="entry name" value="GNAT_dom"/>
</dbReference>
<dbReference type="Gene3D" id="3.40.630.30">
    <property type="match status" value="1"/>
</dbReference>
<evidence type="ECO:0000313" key="2">
    <source>
        <dbReference type="EMBL" id="KAG8225582.1"/>
    </source>
</evidence>
<dbReference type="AlphaFoldDB" id="A0A8K0K0Y3"/>
<dbReference type="PANTHER" id="PTHR20958:SF6">
    <property type="entry name" value="GLYCINE N-ACYLTRANSFERASE-LIKE PROTEIN"/>
    <property type="match status" value="1"/>
</dbReference>
<dbReference type="InterPro" id="IPR013653">
    <property type="entry name" value="GCN5-like_dom"/>
</dbReference>
<evidence type="ECO:0000313" key="3">
    <source>
        <dbReference type="Proteomes" id="UP000792457"/>
    </source>
</evidence>
<name>A0A8K0K0Y3_LADFU</name>
<feature type="domain" description="N-acetyltransferase" evidence="1">
    <location>
        <begin position="108"/>
        <end position="237"/>
    </location>
</feature>
<dbReference type="PANTHER" id="PTHR20958">
    <property type="entry name" value="GLYCINE N-ACYLTRANSFERASE-LIKE PROTEIN"/>
    <property type="match status" value="1"/>
</dbReference>
<sequence>MEYSDSKGNVEETGWRITEADDTFLKGSLRWSSLRPGIKTTLFCPIQPEWKDGLIIDVRGHVYGVSVLWPYDDFSVLSSALRSDAIIDWQSRPKVFFGIPRTFEPEGVIFKKLNISHASKVNSTWPGARQQSLKFIEDMISINQSVGLFTENDSEPISWILESFYGLGSLFTVMEHRLKGYGAISVTALAKILGNEGKNVTAMVREQNLSAQKLFKKVGFQPSGVLKVIQTCENTYR</sequence>
<keyword evidence="3" id="KW-1185">Reference proteome</keyword>
<reference evidence="2" key="2">
    <citation type="submission" date="2017-10" db="EMBL/GenBank/DDBJ databases">
        <title>Ladona fulva Genome sequencing and assembly.</title>
        <authorList>
            <person name="Murali S."/>
            <person name="Richards S."/>
            <person name="Bandaranaike D."/>
            <person name="Bellair M."/>
            <person name="Blankenburg K."/>
            <person name="Chao H."/>
            <person name="Dinh H."/>
            <person name="Doddapaneni H."/>
            <person name="Dugan-Rocha S."/>
            <person name="Elkadiri S."/>
            <person name="Gnanaolivu R."/>
            <person name="Hernandez B."/>
            <person name="Skinner E."/>
            <person name="Javaid M."/>
            <person name="Lee S."/>
            <person name="Li M."/>
            <person name="Ming W."/>
            <person name="Munidasa M."/>
            <person name="Muniz J."/>
            <person name="Nguyen L."/>
            <person name="Hughes D."/>
            <person name="Osuji N."/>
            <person name="Pu L.-L."/>
            <person name="Puazo M."/>
            <person name="Qu C."/>
            <person name="Quiroz J."/>
            <person name="Raj R."/>
            <person name="Weissenberger G."/>
            <person name="Xin Y."/>
            <person name="Zou X."/>
            <person name="Han Y."/>
            <person name="Worley K."/>
            <person name="Muzny D."/>
            <person name="Gibbs R."/>
        </authorList>
    </citation>
    <scope>NUCLEOTIDE SEQUENCE</scope>
    <source>
        <strain evidence="2">Sampled in the wild</strain>
    </source>
</reference>
<dbReference type="PROSITE" id="PS51186">
    <property type="entry name" value="GNAT"/>
    <property type="match status" value="1"/>
</dbReference>
<dbReference type="Proteomes" id="UP000792457">
    <property type="component" value="Unassembled WGS sequence"/>
</dbReference>
<gene>
    <name evidence="2" type="ORF">J437_LFUL002101</name>
</gene>
<dbReference type="SUPFAM" id="SSF55729">
    <property type="entry name" value="Acyl-CoA N-acyltransferases (Nat)"/>
    <property type="match status" value="1"/>
</dbReference>
<protein>
    <recommendedName>
        <fullName evidence="1">N-acetyltransferase domain-containing protein</fullName>
    </recommendedName>
</protein>
<accession>A0A8K0K0Y3</accession>
<dbReference type="InterPro" id="IPR053225">
    <property type="entry name" value="Acyl-CoA_N-acyltransferase"/>
</dbReference>
<dbReference type="EMBL" id="KZ308242">
    <property type="protein sequence ID" value="KAG8225582.1"/>
    <property type="molecule type" value="Genomic_DNA"/>
</dbReference>
<evidence type="ECO:0000259" key="1">
    <source>
        <dbReference type="PROSITE" id="PS51186"/>
    </source>
</evidence>
<dbReference type="Pfam" id="PF08445">
    <property type="entry name" value="FR47"/>
    <property type="match status" value="1"/>
</dbReference>
<organism evidence="2 3">
    <name type="scientific">Ladona fulva</name>
    <name type="common">Scarce chaser dragonfly</name>
    <name type="synonym">Libellula fulva</name>
    <dbReference type="NCBI Taxonomy" id="123851"/>
    <lineage>
        <taxon>Eukaryota</taxon>
        <taxon>Metazoa</taxon>
        <taxon>Ecdysozoa</taxon>
        <taxon>Arthropoda</taxon>
        <taxon>Hexapoda</taxon>
        <taxon>Insecta</taxon>
        <taxon>Pterygota</taxon>
        <taxon>Palaeoptera</taxon>
        <taxon>Odonata</taxon>
        <taxon>Epiprocta</taxon>
        <taxon>Anisoptera</taxon>
        <taxon>Libelluloidea</taxon>
        <taxon>Libellulidae</taxon>
        <taxon>Ladona</taxon>
    </lineage>
</organism>
<reference evidence="2" key="1">
    <citation type="submission" date="2013-04" db="EMBL/GenBank/DDBJ databases">
        <authorList>
            <person name="Qu J."/>
            <person name="Murali S.C."/>
            <person name="Bandaranaike D."/>
            <person name="Bellair M."/>
            <person name="Blankenburg K."/>
            <person name="Chao H."/>
            <person name="Dinh H."/>
            <person name="Doddapaneni H."/>
            <person name="Downs B."/>
            <person name="Dugan-Rocha S."/>
            <person name="Elkadiri S."/>
            <person name="Gnanaolivu R.D."/>
            <person name="Hernandez B."/>
            <person name="Javaid M."/>
            <person name="Jayaseelan J.C."/>
            <person name="Lee S."/>
            <person name="Li M."/>
            <person name="Ming W."/>
            <person name="Munidasa M."/>
            <person name="Muniz J."/>
            <person name="Nguyen L."/>
            <person name="Ongeri F."/>
            <person name="Osuji N."/>
            <person name="Pu L.-L."/>
            <person name="Puazo M."/>
            <person name="Qu C."/>
            <person name="Quiroz J."/>
            <person name="Raj R."/>
            <person name="Weissenberger G."/>
            <person name="Xin Y."/>
            <person name="Zou X."/>
            <person name="Han Y."/>
            <person name="Richards S."/>
            <person name="Worley K."/>
            <person name="Muzny D."/>
            <person name="Gibbs R."/>
        </authorList>
    </citation>
    <scope>NUCLEOTIDE SEQUENCE</scope>
    <source>
        <strain evidence="2">Sampled in the wild</strain>
    </source>
</reference>
<dbReference type="OrthoDB" id="61870at2759"/>
<dbReference type="GO" id="GO:0016747">
    <property type="term" value="F:acyltransferase activity, transferring groups other than amino-acyl groups"/>
    <property type="evidence" value="ECO:0007669"/>
    <property type="project" value="InterPro"/>
</dbReference>
<comment type="caution">
    <text evidence="2">The sequence shown here is derived from an EMBL/GenBank/DDBJ whole genome shotgun (WGS) entry which is preliminary data.</text>
</comment>